<evidence type="ECO:0000313" key="1">
    <source>
        <dbReference type="EMBL" id="HJC68072.1"/>
    </source>
</evidence>
<reference evidence="1" key="2">
    <citation type="submission" date="2021-04" db="EMBL/GenBank/DDBJ databases">
        <authorList>
            <person name="Gilroy R."/>
        </authorList>
    </citation>
    <scope>NUCLEOTIDE SEQUENCE</scope>
    <source>
        <strain evidence="1">CHK130-7132</strain>
    </source>
</reference>
<proteinExistence type="predicted"/>
<organism evidence="1 2">
    <name type="scientific">Candidatus Brachybacterium intestinipullorum</name>
    <dbReference type="NCBI Taxonomy" id="2838512"/>
    <lineage>
        <taxon>Bacteria</taxon>
        <taxon>Bacillati</taxon>
        <taxon>Actinomycetota</taxon>
        <taxon>Actinomycetes</taxon>
        <taxon>Micrococcales</taxon>
        <taxon>Dermabacteraceae</taxon>
        <taxon>Brachybacterium</taxon>
    </lineage>
</organism>
<dbReference type="EMBL" id="DWWC01000003">
    <property type="protein sequence ID" value="HJC68072.1"/>
    <property type="molecule type" value="Genomic_DNA"/>
</dbReference>
<gene>
    <name evidence="1" type="ORF">H9932_00115</name>
</gene>
<reference evidence="1" key="1">
    <citation type="journal article" date="2021" name="PeerJ">
        <title>Extensive microbial diversity within the chicken gut microbiome revealed by metagenomics and culture.</title>
        <authorList>
            <person name="Gilroy R."/>
            <person name="Ravi A."/>
            <person name="Getino M."/>
            <person name="Pursley I."/>
            <person name="Horton D.L."/>
            <person name="Alikhan N.F."/>
            <person name="Baker D."/>
            <person name="Gharbi K."/>
            <person name="Hall N."/>
            <person name="Watson M."/>
            <person name="Adriaenssens E.M."/>
            <person name="Foster-Nyarko E."/>
            <person name="Jarju S."/>
            <person name="Secka A."/>
            <person name="Antonio M."/>
            <person name="Oren A."/>
            <person name="Chaudhuri R.R."/>
            <person name="La Ragione R."/>
            <person name="Hildebrand F."/>
            <person name="Pallen M.J."/>
        </authorList>
    </citation>
    <scope>NUCLEOTIDE SEQUENCE</scope>
    <source>
        <strain evidence="1">CHK130-7132</strain>
    </source>
</reference>
<evidence type="ECO:0000313" key="2">
    <source>
        <dbReference type="Proteomes" id="UP000823854"/>
    </source>
</evidence>
<dbReference type="AlphaFoldDB" id="A0A9D2PYE6"/>
<accession>A0A9D2PYE6</accession>
<dbReference type="Proteomes" id="UP000823854">
    <property type="component" value="Unassembled WGS sequence"/>
</dbReference>
<protein>
    <submittedName>
        <fullName evidence="1">DUF1795 domain-containing protein</fullName>
    </submittedName>
</protein>
<comment type="caution">
    <text evidence="1">The sequence shown here is derived from an EMBL/GenBank/DDBJ whole genome shotgun (WGS) entry which is preliminary data.</text>
</comment>
<name>A0A9D2PYE6_9MICO</name>
<sequence>MDLERISVTTTTAPGVAVDVDIPGTWEVERRDCAPTLVAKLSAEEAGPFADNIVVTLEPLPSETPRDLEAITAISRAQQHASVPDLHLLEDRPAAVGGLRGHSRALLQTAPPGLTVITRQVFALAGDTLVTLALTSFPFRDRESSALMEQILDTLSIRLDVEDLA</sequence>
<dbReference type="Gene3D" id="3.40.1000.10">
    <property type="entry name" value="Mog1/PsbP, alpha/beta/alpha sandwich"/>
    <property type="match status" value="1"/>
</dbReference>